<evidence type="ECO:0000313" key="10">
    <source>
        <dbReference type="Proteomes" id="UP000694888"/>
    </source>
</evidence>
<dbReference type="Pfam" id="PF00120">
    <property type="entry name" value="Gln-synt_C"/>
    <property type="match status" value="2"/>
</dbReference>
<feature type="compositionally biased region" description="Low complexity" evidence="8">
    <location>
        <begin position="50"/>
        <end position="62"/>
    </location>
</feature>
<dbReference type="SMART" id="SM01230">
    <property type="entry name" value="Gln-synt_C"/>
    <property type="match status" value="1"/>
</dbReference>
<dbReference type="GeneID" id="106011561"/>
<feature type="region of interest" description="Disordered" evidence="8">
    <location>
        <begin position="22"/>
        <end position="75"/>
    </location>
</feature>
<comment type="similarity">
    <text evidence="1 6 7">Belongs to the glutamine synthetase family.</text>
</comment>
<dbReference type="PANTHER" id="PTHR43407">
    <property type="entry name" value="GLUTAMINE SYNTHETASE"/>
    <property type="match status" value="1"/>
</dbReference>
<feature type="domain" description="GS catalytic" evidence="9">
    <location>
        <begin position="188"/>
        <end position="452"/>
    </location>
</feature>
<accession>A0ABM0ZYF8</accession>
<proteinExistence type="inferred from homology"/>
<sequence>MSHNVPAGTQQVASMDVKSLTAADSNGNGQLSPACRAKDTKMKAGNPKMNGENLGWNGENLGRNADSKDSRQTSNGDVRLAGVEEYDYVHLTVYDLHTRAKGRLIRASMLPQVASAGMGMYAGICFTAINGLLTKDGFGERHRYGNLNMMPDMSTLAPCLGVTSGQRRIGQVICDMAHLDGTKDLTCPRVAALHQLSRLRERGLTMLCGVEMEFTLTDLATGQGFGHTNQFTDMNVLCHSQDLLLDFMEDAQEMGISLTTLQVEEGVGAFEFTTDPMTGIEAIDVTARLRNAMDVFFKSRGYQVSFMTMQTLDPGTATVQQLNHSLWTADGQNALHDSSDPQGLSKVARHWLAGLVHHGPALTAFGLPTVNCYSSFVQLEMPRVTPQIPRDLRTALSALQEDAVMVQALGPDLVQRFVHCKTTHEIQVLQTRVGDSREEIFGWERDMYFSRV</sequence>
<evidence type="ECO:0000256" key="5">
    <source>
        <dbReference type="ARBA" id="ARBA00042675"/>
    </source>
</evidence>
<feature type="compositionally biased region" description="Polar residues" evidence="8">
    <location>
        <begin position="22"/>
        <end position="31"/>
    </location>
</feature>
<evidence type="ECO:0000256" key="2">
    <source>
        <dbReference type="ARBA" id="ARBA00037583"/>
    </source>
</evidence>
<name>A0ABM0ZYF8_APLCA</name>
<dbReference type="Proteomes" id="UP000694888">
    <property type="component" value="Unplaced"/>
</dbReference>
<evidence type="ECO:0000259" key="9">
    <source>
        <dbReference type="PROSITE" id="PS51987"/>
    </source>
</evidence>
<gene>
    <name evidence="11" type="primary">LOC106011561</name>
</gene>
<comment type="subunit">
    <text evidence="3">Dodecamer. Interacts with BFSP2 and VIM.</text>
</comment>
<evidence type="ECO:0000256" key="8">
    <source>
        <dbReference type="SAM" id="MobiDB-lite"/>
    </source>
</evidence>
<dbReference type="PROSITE" id="PS51987">
    <property type="entry name" value="GS_CATALYTIC"/>
    <property type="match status" value="1"/>
</dbReference>
<dbReference type="InterPro" id="IPR008146">
    <property type="entry name" value="Gln_synth_cat_dom"/>
</dbReference>
<protein>
    <recommendedName>
        <fullName evidence="4">Lengsin</fullName>
    </recommendedName>
    <alternativeName>
        <fullName evidence="5">Glutamate-ammonia ligase domain-containing protein 1</fullName>
    </alternativeName>
</protein>
<dbReference type="Gene3D" id="3.10.20.70">
    <property type="entry name" value="Glutamine synthetase, N-terminal domain"/>
    <property type="match status" value="1"/>
</dbReference>
<dbReference type="InterPro" id="IPR014746">
    <property type="entry name" value="Gln_synth/guanido_kin_cat_dom"/>
</dbReference>
<keyword evidence="10" id="KW-1185">Reference proteome</keyword>
<reference evidence="11" key="1">
    <citation type="submission" date="2025-08" db="UniProtKB">
        <authorList>
            <consortium name="RefSeq"/>
        </authorList>
    </citation>
    <scope>IDENTIFICATION</scope>
</reference>
<evidence type="ECO:0000256" key="1">
    <source>
        <dbReference type="ARBA" id="ARBA00009897"/>
    </source>
</evidence>
<evidence type="ECO:0000256" key="4">
    <source>
        <dbReference type="ARBA" id="ARBA00039404"/>
    </source>
</evidence>
<evidence type="ECO:0000256" key="7">
    <source>
        <dbReference type="RuleBase" id="RU000384"/>
    </source>
</evidence>
<dbReference type="Gene3D" id="3.30.590.10">
    <property type="entry name" value="Glutamine synthetase/guanido kinase, catalytic domain"/>
    <property type="match status" value="2"/>
</dbReference>
<comment type="function">
    <text evidence="2">May act as a component of the cytoskeleton or as a chaperone for the reorganization of intermediate filament proteins during terminal differentiation in the lens. Does not seem to have enzymatic activity.</text>
</comment>
<evidence type="ECO:0000256" key="3">
    <source>
        <dbReference type="ARBA" id="ARBA00038790"/>
    </source>
</evidence>
<dbReference type="RefSeq" id="XP_012937108.1">
    <property type="nucleotide sequence ID" value="XM_013081654.1"/>
</dbReference>
<organism evidence="10 11">
    <name type="scientific">Aplysia californica</name>
    <name type="common">California sea hare</name>
    <dbReference type="NCBI Taxonomy" id="6500"/>
    <lineage>
        <taxon>Eukaryota</taxon>
        <taxon>Metazoa</taxon>
        <taxon>Spiralia</taxon>
        <taxon>Lophotrochozoa</taxon>
        <taxon>Mollusca</taxon>
        <taxon>Gastropoda</taxon>
        <taxon>Heterobranchia</taxon>
        <taxon>Euthyneura</taxon>
        <taxon>Tectipleura</taxon>
        <taxon>Aplysiida</taxon>
        <taxon>Aplysioidea</taxon>
        <taxon>Aplysiidae</taxon>
        <taxon>Aplysia</taxon>
    </lineage>
</organism>
<evidence type="ECO:0000256" key="6">
    <source>
        <dbReference type="PROSITE-ProRule" id="PRU01331"/>
    </source>
</evidence>
<evidence type="ECO:0000313" key="11">
    <source>
        <dbReference type="RefSeq" id="XP_012937108.1"/>
    </source>
</evidence>
<dbReference type="InterPro" id="IPR036651">
    <property type="entry name" value="Gln_synt_N_sf"/>
</dbReference>
<dbReference type="SUPFAM" id="SSF55931">
    <property type="entry name" value="Glutamine synthetase/guanido kinase"/>
    <property type="match status" value="1"/>
</dbReference>
<dbReference type="PANTHER" id="PTHR43407:SF1">
    <property type="entry name" value="LENGSIN"/>
    <property type="match status" value="1"/>
</dbReference>